<name>W7I799_9PEZI</name>
<keyword evidence="9" id="KW-1185">Reference proteome</keyword>
<dbReference type="Pfam" id="PF05577">
    <property type="entry name" value="Peptidase_S28"/>
    <property type="match status" value="1"/>
</dbReference>
<evidence type="ECO:0000256" key="4">
    <source>
        <dbReference type="ARBA" id="ARBA00022801"/>
    </source>
</evidence>
<evidence type="ECO:0000313" key="9">
    <source>
        <dbReference type="Proteomes" id="UP000024837"/>
    </source>
</evidence>
<dbReference type="InterPro" id="IPR029058">
    <property type="entry name" value="AB_hydrolase_fold"/>
</dbReference>
<dbReference type="EMBL" id="KI966433">
    <property type="protein sequence ID" value="EWC44855.1"/>
    <property type="molecule type" value="Genomic_DNA"/>
</dbReference>
<dbReference type="Gene3D" id="3.40.50.1820">
    <property type="entry name" value="alpha/beta hydrolase"/>
    <property type="match status" value="2"/>
</dbReference>
<dbReference type="HOGENOM" id="CLU_023630_2_0_1"/>
<protein>
    <recommendedName>
        <fullName evidence="10">Serine carboxypeptidase S28-domain-containing protein</fullName>
    </recommendedName>
</protein>
<comment type="similarity">
    <text evidence="1">Belongs to the peptidase S28 family.</text>
</comment>
<organism evidence="8 9">
    <name type="scientific">Drechslerella stenobrocha 248</name>
    <dbReference type="NCBI Taxonomy" id="1043628"/>
    <lineage>
        <taxon>Eukaryota</taxon>
        <taxon>Fungi</taxon>
        <taxon>Dikarya</taxon>
        <taxon>Ascomycota</taxon>
        <taxon>Pezizomycotina</taxon>
        <taxon>Orbiliomycetes</taxon>
        <taxon>Orbiliales</taxon>
        <taxon>Orbiliaceae</taxon>
        <taxon>Drechslerella</taxon>
    </lineage>
</organism>
<evidence type="ECO:0000256" key="1">
    <source>
        <dbReference type="ARBA" id="ARBA00011079"/>
    </source>
</evidence>
<dbReference type="OrthoDB" id="1735038at2759"/>
<reference evidence="8 9" key="1">
    <citation type="submission" date="2013-05" db="EMBL/GenBank/DDBJ databases">
        <title>Drechslerella stenobrocha genome reveals carnivorous origination and mechanical trapping mechanism of predatory fungi.</title>
        <authorList>
            <person name="Liu X."/>
            <person name="Zhang W."/>
            <person name="Liu K."/>
        </authorList>
    </citation>
    <scope>NUCLEOTIDE SEQUENCE [LARGE SCALE GENOMIC DNA]</scope>
    <source>
        <strain evidence="8 9">248</strain>
    </source>
</reference>
<dbReference type="Proteomes" id="UP000024837">
    <property type="component" value="Unassembled WGS sequence"/>
</dbReference>
<dbReference type="SUPFAM" id="SSF53474">
    <property type="entry name" value="alpha/beta-Hydrolases"/>
    <property type="match status" value="1"/>
</dbReference>
<evidence type="ECO:0000256" key="5">
    <source>
        <dbReference type="ARBA" id="ARBA00023180"/>
    </source>
</evidence>
<dbReference type="AlphaFoldDB" id="W7I799"/>
<dbReference type="GO" id="GO:0006508">
    <property type="term" value="P:proteolysis"/>
    <property type="evidence" value="ECO:0007669"/>
    <property type="project" value="UniProtKB-KW"/>
</dbReference>
<sequence>MQLRRLLLAVLIETATVTAFVSWKDSVSRTSSDLLRKRIGKYQTDGTSTVENFVKSALQNDPSTNPLFVDLPLDHFGQNPGGQRIQSRYFVQDAYYQPGGPVIFHDIGEGSVEPWAVALTDEEDFSVSTAKRFNGLLILFEHRFYGESAPRTRVSQDLYSASRSQLTEFYKYLTIEQALEDVVYFASNFTYEFQDLPPQQLTPDKTPWIYIGVSYSGVRGAWLAKRNPGLFKATLASSAPVQLKVNFWEYFTAIEDALAINNQNCSADLHAAANWFSQVYQTRESALIDQFIDAVYQEGWQDIVRRRPGDVESDLIWDARLDFMKDAAWTAFADFQNYGVNGGTLGRFCDIMETAYDPEGTPEGVFATETLQRAAAAYAKAVASMSRYSYTSSRRTQGNQKRQDGFKPALDSGLDSYSWLWQVCTEFGAFQVANTSRPENLLPSFVNVTAQIDQCIDMFGLSEQVSRAGPDVEVINQRYQGWYLELPNTLWTNGEFDPWRALSIDSKEEDAPTNDTATTDIPQCGGSFPAGTQLRYLIRDGYHGSDVSENILNADIIGNIGDLSPTKTIGNGITATLRRNPTSTRSYLAGTPIMDALNAQSLWFNAMSSWLPCSTLPFTYTAAQATSSAPFTSRSPFPTDPSSGGSERTSSTGSKQGNAASSFTLPSMFIPLLISFTTFVTGVSGVL</sequence>
<keyword evidence="4" id="KW-0378">Hydrolase</keyword>
<feature type="signal peptide" evidence="7">
    <location>
        <begin position="1"/>
        <end position="19"/>
    </location>
</feature>
<feature type="chain" id="PRO_5004893985" description="Serine carboxypeptidase S28-domain-containing protein" evidence="7">
    <location>
        <begin position="20"/>
        <end position="687"/>
    </location>
</feature>
<feature type="region of interest" description="Disordered" evidence="6">
    <location>
        <begin position="629"/>
        <end position="658"/>
    </location>
</feature>
<evidence type="ECO:0000313" key="8">
    <source>
        <dbReference type="EMBL" id="EWC44855.1"/>
    </source>
</evidence>
<evidence type="ECO:0000256" key="2">
    <source>
        <dbReference type="ARBA" id="ARBA00022670"/>
    </source>
</evidence>
<evidence type="ECO:0000256" key="6">
    <source>
        <dbReference type="SAM" id="MobiDB-lite"/>
    </source>
</evidence>
<keyword evidence="3 7" id="KW-0732">Signal</keyword>
<dbReference type="GO" id="GO:0070008">
    <property type="term" value="F:serine-type exopeptidase activity"/>
    <property type="evidence" value="ECO:0007669"/>
    <property type="project" value="InterPro"/>
</dbReference>
<proteinExistence type="inferred from homology"/>
<dbReference type="GO" id="GO:0008239">
    <property type="term" value="F:dipeptidyl-peptidase activity"/>
    <property type="evidence" value="ECO:0007669"/>
    <property type="project" value="TreeGrafter"/>
</dbReference>
<dbReference type="PANTHER" id="PTHR11010:SF109">
    <property type="entry name" value="PEPTIDASE, FAMILY S28, PUTATIVE (AFU_ORTHOLOGUE AFUA_4G03790)-RELATED"/>
    <property type="match status" value="1"/>
</dbReference>
<evidence type="ECO:0000256" key="7">
    <source>
        <dbReference type="SAM" id="SignalP"/>
    </source>
</evidence>
<keyword evidence="2" id="KW-0645">Protease</keyword>
<dbReference type="InterPro" id="IPR008758">
    <property type="entry name" value="Peptidase_S28"/>
</dbReference>
<evidence type="ECO:0000256" key="3">
    <source>
        <dbReference type="ARBA" id="ARBA00022729"/>
    </source>
</evidence>
<feature type="compositionally biased region" description="Low complexity" evidence="6">
    <location>
        <begin position="642"/>
        <end position="654"/>
    </location>
</feature>
<dbReference type="PANTHER" id="PTHR11010">
    <property type="entry name" value="PROTEASE S28 PRO-X CARBOXYPEPTIDASE-RELATED"/>
    <property type="match status" value="1"/>
</dbReference>
<evidence type="ECO:0008006" key="10">
    <source>
        <dbReference type="Google" id="ProtNLM"/>
    </source>
</evidence>
<keyword evidence="5" id="KW-0325">Glycoprotein</keyword>
<accession>W7I799</accession>
<gene>
    <name evidence="8" type="ORF">DRE_00914</name>
</gene>